<dbReference type="PANTHER" id="PTHR30595">
    <property type="entry name" value="GLPR-RELATED TRANSCRIPTIONAL REPRESSOR"/>
    <property type="match status" value="1"/>
</dbReference>
<dbReference type="InterPro" id="IPR038461">
    <property type="entry name" value="Schlafen_AlbA_2_dom_sf"/>
</dbReference>
<evidence type="ECO:0000313" key="3">
    <source>
        <dbReference type="Proteomes" id="UP000274920"/>
    </source>
</evidence>
<keyword evidence="3" id="KW-1185">Reference proteome</keyword>
<evidence type="ECO:0000313" key="2">
    <source>
        <dbReference type="EMBL" id="RRK33892.1"/>
    </source>
</evidence>
<dbReference type="Pfam" id="PF04326">
    <property type="entry name" value="SLFN_AlbA_2"/>
    <property type="match status" value="1"/>
</dbReference>
<sequence>MEQPDFKNLEKLKDWIINIHEKYFIELKKAVELPAAFWESYSAFCNTSGGWILLGVIEGDPVNTIQGVGNISKTQINLWNMLSNPNKINYRSVDNEDIHVVNIDGAEIMIVCVKEAPEPMKPVYFNGKRENTFIRTGDGDRRATKQELEAFERNATPCHDSLPIEHFTIDDLDMDSVITYKEKVNKRFPKKKYLEMTNQEFLAEIGACFVDRVSGEVKLRRGALLFLGQERTIKEVYPHYHLDYFNRKGHNPRWIDRVSDDEPSDYEMNIFNFYSIVYEKMKILLKESFELDEGQLRIPLSDFDEVLRECLINCLAHADYVQAYPSIKIEVFDGWFHFLNPGKMLVSLQQFRTGGDSRPRNEIIMKMFRWLGASERQGYGGPLIFTTTASGGVHTPEVYTDIEKTDLRIWNIDFADSYPELEEEAKTILRVILKSTKPISVSKMREETGLSDYKIRKWLEILNGKKLVQKTGNGPATRYTIRETSDEKITQLQIALDNLKIKE</sequence>
<accession>A0A3R8KXE3</accession>
<dbReference type="Gene3D" id="3.30.565.60">
    <property type="match status" value="1"/>
</dbReference>
<dbReference type="InterPro" id="IPR007421">
    <property type="entry name" value="Schlafen_AlbA_2_dom"/>
</dbReference>
<name>A0A3R8KXE3_9FIRM</name>
<comment type="caution">
    <text evidence="2">The sequence shown here is derived from an EMBL/GenBank/DDBJ whole genome shotgun (WGS) entry which is preliminary data.</text>
</comment>
<dbReference type="PANTHER" id="PTHR30595:SF6">
    <property type="entry name" value="SCHLAFEN ALBA-2 DOMAIN-CONTAINING PROTEIN"/>
    <property type="match status" value="1"/>
</dbReference>
<dbReference type="AlphaFoldDB" id="A0A3R8KXE3"/>
<dbReference type="InterPro" id="IPR038475">
    <property type="entry name" value="RecG_C_sf"/>
</dbReference>
<reference evidence="2" key="1">
    <citation type="submission" date="2018-10" db="EMBL/GenBank/DDBJ databases">
        <title>Schaedlerella arabinophila gen. nov. sp. nov., isolated from the mouse intestinal tract and comparative analysis with the genome of the closely related altered Schaedler flora strain ASF502.</title>
        <authorList>
            <person name="Miyake S."/>
            <person name="Soh M."/>
            <person name="Seedorf H."/>
        </authorList>
    </citation>
    <scope>NUCLEOTIDE SEQUENCE [LARGE SCALE GENOMIC DNA]</scope>
    <source>
        <strain evidence="2">DSM 106076</strain>
    </source>
</reference>
<dbReference type="Gene3D" id="3.30.950.30">
    <property type="entry name" value="Schlafen, AAA domain"/>
    <property type="match status" value="1"/>
</dbReference>
<evidence type="ECO:0000259" key="1">
    <source>
        <dbReference type="Pfam" id="PF04326"/>
    </source>
</evidence>
<feature type="domain" description="Schlafen AlbA-2" evidence="1">
    <location>
        <begin position="21"/>
        <end position="143"/>
    </location>
</feature>
<protein>
    <submittedName>
        <fullName evidence="2">AAA family ATPase</fullName>
    </submittedName>
</protein>
<dbReference type="Proteomes" id="UP000274920">
    <property type="component" value="Unassembled WGS sequence"/>
</dbReference>
<gene>
    <name evidence="2" type="ORF">EBB54_22925</name>
</gene>
<dbReference type="Pfam" id="PF13749">
    <property type="entry name" value="HATPase_c_4"/>
    <property type="match status" value="1"/>
</dbReference>
<dbReference type="RefSeq" id="WP_125129085.1">
    <property type="nucleotide sequence ID" value="NZ_RHJS01000002.1"/>
</dbReference>
<dbReference type="EMBL" id="RHJS01000002">
    <property type="protein sequence ID" value="RRK33892.1"/>
    <property type="molecule type" value="Genomic_DNA"/>
</dbReference>
<organism evidence="2 3">
    <name type="scientific">Schaedlerella arabinosiphila</name>
    <dbReference type="NCBI Taxonomy" id="2044587"/>
    <lineage>
        <taxon>Bacteria</taxon>
        <taxon>Bacillati</taxon>
        <taxon>Bacillota</taxon>
        <taxon>Clostridia</taxon>
        <taxon>Lachnospirales</taxon>
        <taxon>Lachnospiraceae</taxon>
        <taxon>Schaedlerella</taxon>
    </lineage>
</organism>
<proteinExistence type="predicted"/>